<dbReference type="Pfam" id="PF12849">
    <property type="entry name" value="PBP_like_2"/>
    <property type="match status" value="1"/>
</dbReference>
<organism evidence="3 4">
    <name type="scientific">Salmonella schwarzengrund (strain CVM19633)</name>
    <dbReference type="NCBI Taxonomy" id="439843"/>
    <lineage>
        <taxon>Bacteria</taxon>
        <taxon>Pseudomonadati</taxon>
        <taxon>Pseudomonadota</taxon>
        <taxon>Gammaproteobacteria</taxon>
        <taxon>Enterobacterales</taxon>
        <taxon>Enterobacteriaceae</taxon>
        <taxon>Salmonella</taxon>
    </lineage>
</organism>
<dbReference type="InterPro" id="IPR024370">
    <property type="entry name" value="PBP_domain"/>
</dbReference>
<feature type="domain" description="PBP" evidence="2">
    <location>
        <begin position="15"/>
        <end position="105"/>
    </location>
</feature>
<keyword evidence="1" id="KW-0732">Signal</keyword>
<dbReference type="AlphaFoldDB" id="A0A0N1QVY4"/>
<evidence type="ECO:0000313" key="3">
    <source>
        <dbReference type="EMBL" id="ACF90456.1"/>
    </source>
</evidence>
<accession>A0A0N1QVY4</accession>
<evidence type="ECO:0000259" key="2">
    <source>
        <dbReference type="Pfam" id="PF12849"/>
    </source>
</evidence>
<proteinExistence type="predicted"/>
<dbReference type="PANTHER" id="PTHR30570">
    <property type="entry name" value="PERIPLASMIC PHOSPHATE BINDING COMPONENT OF PHOSPHATE ABC TRANSPORTER"/>
    <property type="match status" value="1"/>
</dbReference>
<dbReference type="EMBL" id="CP001127">
    <property type="protein sequence ID" value="ACF90456.1"/>
    <property type="molecule type" value="Genomic_DNA"/>
</dbReference>
<reference evidence="3 4" key="1">
    <citation type="journal article" date="2011" name="J. Bacteriol.">
        <title>Comparative genomics of 28 Salmonella enterica isolates: evidence for CRISPR-mediated adaptive sublineage evolution.</title>
        <authorList>
            <person name="Fricke W.F."/>
            <person name="Mammel M.K."/>
            <person name="McDermott P.F."/>
            <person name="Tartera C."/>
            <person name="White D.G."/>
            <person name="Leclerc J.E."/>
            <person name="Ravel J."/>
            <person name="Cebula T.A."/>
        </authorList>
    </citation>
    <scope>NUCLEOTIDE SEQUENCE [LARGE SCALE GENOMIC DNA]</scope>
    <source>
        <strain evidence="3 4">CVM19633</strain>
    </source>
</reference>
<protein>
    <submittedName>
        <fullName evidence="3">Putative periplasmic phosphate-binding protein</fullName>
    </submittedName>
</protein>
<gene>
    <name evidence="3" type="ordered locus">SeSA_A3721</name>
</gene>
<dbReference type="PANTHER" id="PTHR30570:SF1">
    <property type="entry name" value="PHOSPHATE-BINDING PROTEIN PSTS"/>
    <property type="match status" value="1"/>
</dbReference>
<evidence type="ECO:0000256" key="1">
    <source>
        <dbReference type="ARBA" id="ARBA00022729"/>
    </source>
</evidence>
<evidence type="ECO:0000313" key="4">
    <source>
        <dbReference type="Proteomes" id="UP000001865"/>
    </source>
</evidence>
<name>A0A0N1QVY4_SALSV</name>
<sequence>MLAKVMKNTRMMSPQETEVVSVMDGMIKVITEHRNTHNAIGYTFRYYATQMHSNKEIKLLAINDVAPTVENIRNGSYPYTVDVYMVTREHPTAETQKLVDWFLSPQGQQLVQDVGYVPLYPAAK</sequence>
<dbReference type="HOGENOM" id="CLU_176326_0_0_6"/>
<dbReference type="KEGG" id="sew:SeSA_A3721"/>
<dbReference type="SUPFAM" id="SSF53850">
    <property type="entry name" value="Periplasmic binding protein-like II"/>
    <property type="match status" value="1"/>
</dbReference>
<dbReference type="Proteomes" id="UP000001865">
    <property type="component" value="Chromosome"/>
</dbReference>
<dbReference type="InterPro" id="IPR050811">
    <property type="entry name" value="Phosphate_ABC_transporter"/>
</dbReference>
<dbReference type="Gene3D" id="3.40.190.10">
    <property type="entry name" value="Periplasmic binding protein-like II"/>
    <property type="match status" value="1"/>
</dbReference>